<evidence type="ECO:0000313" key="2">
    <source>
        <dbReference type="EMBL" id="CAD6559444.1"/>
    </source>
</evidence>
<dbReference type="PANTHER" id="PTHR43798:SF33">
    <property type="entry name" value="HYDROLASE, PUTATIVE (AFU_ORTHOLOGUE AFUA_2G14860)-RELATED"/>
    <property type="match status" value="1"/>
</dbReference>
<protein>
    <submittedName>
        <fullName evidence="2">Lipase 1</fullName>
        <ecNumber evidence="2">3.1.1.3</ecNumber>
    </submittedName>
</protein>
<reference evidence="2 3" key="1">
    <citation type="submission" date="2020-10" db="EMBL/GenBank/DDBJ databases">
        <authorList>
            <person name="Peeters C."/>
        </authorList>
    </citation>
    <scope>NUCLEOTIDE SEQUENCE [LARGE SCALE GENOMIC DNA]</scope>
    <source>
        <strain evidence="2 3">LMG 27952</strain>
    </source>
</reference>
<dbReference type="EC" id="3.1.1.3" evidence="2"/>
<evidence type="ECO:0000259" key="1">
    <source>
        <dbReference type="Pfam" id="PF12697"/>
    </source>
</evidence>
<organism evidence="2 3">
    <name type="scientific">Paraburkholderia hiiakae</name>
    <dbReference type="NCBI Taxonomy" id="1081782"/>
    <lineage>
        <taxon>Bacteria</taxon>
        <taxon>Pseudomonadati</taxon>
        <taxon>Pseudomonadota</taxon>
        <taxon>Betaproteobacteria</taxon>
        <taxon>Burkholderiales</taxon>
        <taxon>Burkholderiaceae</taxon>
        <taxon>Paraburkholderia</taxon>
    </lineage>
</organism>
<keyword evidence="2" id="KW-0378">Hydrolase</keyword>
<comment type="caution">
    <text evidence="2">The sequence shown here is derived from an EMBL/GenBank/DDBJ whole genome shotgun (WGS) entry which is preliminary data.</text>
</comment>
<dbReference type="Pfam" id="PF12697">
    <property type="entry name" value="Abhydrolase_6"/>
    <property type="match status" value="1"/>
</dbReference>
<dbReference type="SUPFAM" id="SSF53474">
    <property type="entry name" value="alpha/beta-Hydrolases"/>
    <property type="match status" value="1"/>
</dbReference>
<dbReference type="Proteomes" id="UP000656319">
    <property type="component" value="Unassembled WGS sequence"/>
</dbReference>
<dbReference type="GO" id="GO:0004806">
    <property type="term" value="F:triacylglycerol lipase activity"/>
    <property type="evidence" value="ECO:0007669"/>
    <property type="project" value="UniProtKB-EC"/>
</dbReference>
<sequence length="260" mass="29159">MTDATESFHEINGCRVRVMRGGKGEPLLFLHGARGATHWVPFMQKLAERYDVIVPEHPGFGGSDTPAWLDNVSDLAYFYLDFLKHFGLDSVRVVGNSLGGWIASEMAVRNTGAIRSVVLIAPAGIHVKGVQKGDIFMWNREETAYNLFYNPELAKAALAVEPTEAEIDTMLKNNLMTAKLTWQPRLYNPDLYKWMHRIDVPVQVIWGDHDKVIPADYAAAFQALIPESRVKVITNCGHLPHIEKADEVLDTIADFEEVTQ</sequence>
<dbReference type="EMBL" id="CAJHCQ010000027">
    <property type="protein sequence ID" value="CAD6559444.1"/>
    <property type="molecule type" value="Genomic_DNA"/>
</dbReference>
<dbReference type="RefSeq" id="WP_236597176.1">
    <property type="nucleotide sequence ID" value="NZ_CAJHCQ010000027.1"/>
</dbReference>
<keyword evidence="3" id="KW-1185">Reference proteome</keyword>
<evidence type="ECO:0000313" key="3">
    <source>
        <dbReference type="Proteomes" id="UP000656319"/>
    </source>
</evidence>
<dbReference type="Gene3D" id="3.40.50.1820">
    <property type="entry name" value="alpha/beta hydrolase"/>
    <property type="match status" value="1"/>
</dbReference>
<gene>
    <name evidence="2" type="primary">lip1_2</name>
    <name evidence="2" type="ORF">LMG27952_06865</name>
</gene>
<dbReference type="PANTHER" id="PTHR43798">
    <property type="entry name" value="MONOACYLGLYCEROL LIPASE"/>
    <property type="match status" value="1"/>
</dbReference>
<dbReference type="PRINTS" id="PR00111">
    <property type="entry name" value="ABHYDROLASE"/>
</dbReference>
<dbReference type="InterPro" id="IPR050266">
    <property type="entry name" value="AB_hydrolase_sf"/>
</dbReference>
<accession>A0ABM8P8W4</accession>
<name>A0ABM8P8W4_9BURK</name>
<feature type="domain" description="AB hydrolase-1" evidence="1">
    <location>
        <begin position="27"/>
        <end position="250"/>
    </location>
</feature>
<dbReference type="InterPro" id="IPR029058">
    <property type="entry name" value="AB_hydrolase_fold"/>
</dbReference>
<proteinExistence type="predicted"/>
<dbReference type="InterPro" id="IPR000073">
    <property type="entry name" value="AB_hydrolase_1"/>
</dbReference>